<proteinExistence type="predicted"/>
<protein>
    <submittedName>
        <fullName evidence="1">Uncharacterized protein</fullName>
    </submittedName>
</protein>
<organism evidence="1 2">
    <name type="scientific">Eretmocerus hayati</name>
    <dbReference type="NCBI Taxonomy" id="131215"/>
    <lineage>
        <taxon>Eukaryota</taxon>
        <taxon>Metazoa</taxon>
        <taxon>Ecdysozoa</taxon>
        <taxon>Arthropoda</taxon>
        <taxon>Hexapoda</taxon>
        <taxon>Insecta</taxon>
        <taxon>Pterygota</taxon>
        <taxon>Neoptera</taxon>
        <taxon>Endopterygota</taxon>
        <taxon>Hymenoptera</taxon>
        <taxon>Apocrita</taxon>
        <taxon>Proctotrupomorpha</taxon>
        <taxon>Chalcidoidea</taxon>
        <taxon>Aphelinidae</taxon>
        <taxon>Aphelininae</taxon>
        <taxon>Eretmocerus</taxon>
    </lineage>
</organism>
<dbReference type="EMBL" id="CM056741">
    <property type="protein sequence ID" value="KAJ8683649.1"/>
    <property type="molecule type" value="Genomic_DNA"/>
</dbReference>
<sequence>MVDEDRRERCSYGVLSRVFSLSTKLNHLPRQNDSRSFLQIDQMNFHDAIAKILEEEDLDVNYSLPINACIARHSPNLIGNTILHFAHYNSTYSFLSQEKSSKNCYNSINFISQNINGSSPIHLTIERIVAKSGREIEAKVQLGKNSRSDAVYLAAQCDEGVLKYLLTNEVMNEGILLVPDAYGVSPLDICIMRHGFEVFKFLSISLKEILNIQNTEIWNLLLTLGNGAILEKNLNTIETNIAEWRVSYNSVIWQGFTLLHIAVILAKKGRIHLEHIDTSELDLFYHDRKLSDNDITITHISTLMRHGADFTVQDAYGRLPLHLAFRLGKYNVVKSMLKQGTFYLNPVDETGLSHFHIACLVGDLDAVKAYLINGIPPNDPIHCDHKSLTEKDFEYVVCKKGSTSLHIAVYQKRKEMIEILLSNGADVFAQAKDGCTPIHLVFSFCKDTFDESIQDIVNTILQAFNMQNMISSPVRPDSSHTKTLKSTTRHMVSHYAIKDHCIVEALMMRNRVEYHSVYVEERKTALMKAALRMMDQEENEGRSRYRALSRVYSAVDCKGEVRLRDTIFTPGVDPVGKCDAIAKILEEENLDMDYSVPSNSLAGRHSQHLIGNTGLHFALQQQKSDSRDAHLDDTPDHALYKLHLACISDERNELQDISKEMFNVQHGQTLGYTAVHFAAQFDEESLKYLLMNGGNLLMSDTHGTTPFDIFIVKHEEGILSLLLEPLKELIHFEDARAWDVLPLLCNSDELERYLSKLDEDLTQWRVTTGDSEIWRGYTLLHIAVILTNEGLMNLEHSDCNEYDLIDSKCGYYRDQDSPCVPNIEILMRHGADFTAQDAHGRSPLHLAFRLGKYSIVKLILKHSTSLLNPVDESGLSHFHIACLAGDLNAVREYLFNGTPVNDPINCDHKCLTEKDYEYVVCRKGSTPLHIAVHQKRKEMIEILLSNGADVFAPDEDGLTPIHLVLSFCEDSFDGRIQELVTCILTAANIPTKNLVSIDSSLSSIPYWAVSNHCIAKSLMKHQVECGQSESLGTQVESCQLIDGSNYGKCEIHTDVTGCLHLVLMLISHDYDGICPLLSQLVTNWSETALPTEFGLGKIHIAAGYVFIPYLPYTNFIHFP</sequence>
<accession>A0ACC2PJ96</accession>
<evidence type="ECO:0000313" key="1">
    <source>
        <dbReference type="EMBL" id="KAJ8683649.1"/>
    </source>
</evidence>
<evidence type="ECO:0000313" key="2">
    <source>
        <dbReference type="Proteomes" id="UP001239111"/>
    </source>
</evidence>
<keyword evidence="2" id="KW-1185">Reference proteome</keyword>
<dbReference type="Proteomes" id="UP001239111">
    <property type="component" value="Chromosome 1"/>
</dbReference>
<gene>
    <name evidence="1" type="ORF">QAD02_019441</name>
</gene>
<reference evidence="1" key="1">
    <citation type="submission" date="2023-04" db="EMBL/GenBank/DDBJ databases">
        <title>A chromosome-level genome assembly of the parasitoid wasp Eretmocerus hayati.</title>
        <authorList>
            <person name="Zhong Y."/>
            <person name="Liu S."/>
            <person name="Liu Y."/>
        </authorList>
    </citation>
    <scope>NUCLEOTIDE SEQUENCE</scope>
    <source>
        <strain evidence="1">ZJU_SS_LIU_2023</strain>
    </source>
</reference>
<name>A0ACC2PJ96_9HYME</name>
<comment type="caution">
    <text evidence="1">The sequence shown here is derived from an EMBL/GenBank/DDBJ whole genome shotgun (WGS) entry which is preliminary data.</text>
</comment>